<reference evidence="1" key="1">
    <citation type="journal article" date="2015" name="Proc. Natl. Acad. Sci. U.S.A.">
        <title>Networks of energetic and metabolic interactions define dynamics in microbial communities.</title>
        <authorList>
            <person name="Embree M."/>
            <person name="Liu J.K."/>
            <person name="Al-Bassam M.M."/>
            <person name="Zengler K."/>
        </authorList>
    </citation>
    <scope>NUCLEOTIDE SEQUENCE</scope>
</reference>
<dbReference type="PANTHER" id="PTHR46313">
    <property type="match status" value="1"/>
</dbReference>
<organism evidence="1">
    <name type="scientific">hydrocarbon metagenome</name>
    <dbReference type="NCBI Taxonomy" id="938273"/>
    <lineage>
        <taxon>unclassified sequences</taxon>
        <taxon>metagenomes</taxon>
        <taxon>ecological metagenomes</taxon>
    </lineage>
</organism>
<dbReference type="GO" id="GO:0016116">
    <property type="term" value="P:carotenoid metabolic process"/>
    <property type="evidence" value="ECO:0007669"/>
    <property type="project" value="InterPro"/>
</dbReference>
<dbReference type="PANTHER" id="PTHR46313:SF3">
    <property type="entry name" value="PROLYCOPENE ISOMERASE, CHLOROPLASTIC"/>
    <property type="match status" value="1"/>
</dbReference>
<accession>A0A0W8FUA7</accession>
<evidence type="ECO:0000313" key="1">
    <source>
        <dbReference type="EMBL" id="KUG24493.1"/>
    </source>
</evidence>
<dbReference type="SUPFAM" id="SSF51905">
    <property type="entry name" value="FAD/NAD(P)-binding domain"/>
    <property type="match status" value="1"/>
</dbReference>
<protein>
    <submittedName>
        <fullName evidence="1">Neurosporene desaturase</fullName>
    </submittedName>
</protein>
<dbReference type="AlphaFoldDB" id="A0A0W8FUA7"/>
<name>A0A0W8FUA7_9ZZZZ</name>
<dbReference type="InterPro" id="IPR036188">
    <property type="entry name" value="FAD/NAD-bd_sf"/>
</dbReference>
<proteinExistence type="predicted"/>
<dbReference type="InterPro" id="IPR045892">
    <property type="entry name" value="CrtISO-like"/>
</dbReference>
<dbReference type="EMBL" id="LNQE01000845">
    <property type="protein sequence ID" value="KUG24493.1"/>
    <property type="molecule type" value="Genomic_DNA"/>
</dbReference>
<comment type="caution">
    <text evidence="1">The sequence shown here is derived from an EMBL/GenBank/DDBJ whole genome shotgun (WGS) entry which is preliminary data.</text>
</comment>
<sequence length="480" mass="54406">MYDLIVIGDDLSSHIAAAVASRQKIKTVLLTESGLGETCTIGGFVFNLDSTPLAGFSENQICHSVLTKLGILPIEEQGDLLNPAYQIILPEHRLDFFNDKDLLIQEMTREFPQLSGVINSFYNAVVKNSDIVGKWFQDHPFIQPKSIKDYFEFLKLIPRLIKYKFYNTKFRWICSGNASFRKVMEAQQALLSFFLKDQDSIFSHFRYSAPLRGIYSFLQGKQTLLNSLINEITSSQGLYINNCEISSIKKDKLIEVNFTNDNGDTTKISADNLIVSTKWEKINLLFERKNQITLDDLIRPVKVSHHPFTIHLGIRQNSVPEKMVRHVAVITDVNKDIYDDNLIILELSSPDDEKNTSSGKCSLSATVFLHDDPMIWSNENLTATARSIVERLEFFLPFLKENIEVFDIKESINISRKQRNIINPRYQLRNSFITGFSAKSNKTKFSNIFLTGASLLMDAGFDGEIISGVNAANCVAGKKK</sequence>
<gene>
    <name evidence="1" type="ORF">ASZ90_005706</name>
</gene>